<proteinExistence type="predicted"/>
<organism evidence="2 4">
    <name type="scientific">Rhizobium tibeticum</name>
    <dbReference type="NCBI Taxonomy" id="501024"/>
    <lineage>
        <taxon>Bacteria</taxon>
        <taxon>Pseudomonadati</taxon>
        <taxon>Pseudomonadota</taxon>
        <taxon>Alphaproteobacteria</taxon>
        <taxon>Hyphomicrobiales</taxon>
        <taxon>Rhizobiaceae</taxon>
        <taxon>Rhizobium/Agrobacterium group</taxon>
        <taxon>Rhizobium</taxon>
    </lineage>
</organism>
<evidence type="ECO:0000313" key="3">
    <source>
        <dbReference type="EMBL" id="SEP14612.1"/>
    </source>
</evidence>
<dbReference type="EMBL" id="FNXB01000053">
    <property type="protein sequence ID" value="SEI18811.1"/>
    <property type="molecule type" value="Genomic_DNA"/>
</dbReference>
<dbReference type="Proteomes" id="UP000198939">
    <property type="component" value="Unassembled WGS sequence"/>
</dbReference>
<keyword evidence="1" id="KW-1133">Transmembrane helix</keyword>
<gene>
    <name evidence="2" type="ORF">RTCCBAU85039_6016</name>
    <name evidence="3" type="ORF">SAMN05216228_104237</name>
</gene>
<protein>
    <submittedName>
        <fullName evidence="2">Uncharacterized protein</fullName>
    </submittedName>
</protein>
<feature type="transmembrane region" description="Helical" evidence="1">
    <location>
        <begin position="38"/>
        <end position="58"/>
    </location>
</feature>
<feature type="transmembrane region" description="Helical" evidence="1">
    <location>
        <begin position="70"/>
        <end position="88"/>
    </location>
</feature>
<keyword evidence="1" id="KW-0812">Transmembrane</keyword>
<reference evidence="3 5" key="3">
    <citation type="submission" date="2016-10" db="EMBL/GenBank/DDBJ databases">
        <authorList>
            <person name="Varghese N."/>
            <person name="Submissions S."/>
        </authorList>
    </citation>
    <scope>NUCLEOTIDE SEQUENCE [LARGE SCALE GENOMIC DNA]</scope>
    <source>
        <strain evidence="3 5">CGMCC 1.7071</strain>
    </source>
</reference>
<dbReference type="AlphaFoldDB" id="A0A1H8VGL9"/>
<reference evidence="4" key="2">
    <citation type="submission" date="2016-10" db="EMBL/GenBank/DDBJ databases">
        <authorList>
            <person name="Wibberg D."/>
        </authorList>
    </citation>
    <scope>NUCLEOTIDE SEQUENCE [LARGE SCALE GENOMIC DNA]</scope>
</reference>
<keyword evidence="1" id="KW-0472">Membrane</keyword>
<evidence type="ECO:0000313" key="4">
    <source>
        <dbReference type="Proteomes" id="UP000183063"/>
    </source>
</evidence>
<keyword evidence="5" id="KW-1185">Reference proteome</keyword>
<reference evidence="2" key="1">
    <citation type="submission" date="2016-10" db="EMBL/GenBank/DDBJ databases">
        <authorList>
            <person name="de Groot N.N."/>
        </authorList>
    </citation>
    <scope>NUCLEOTIDE SEQUENCE [LARGE SCALE GENOMIC DNA]</scope>
    <source>
        <strain evidence="2">CCBAU85039</strain>
    </source>
</reference>
<evidence type="ECO:0000256" key="1">
    <source>
        <dbReference type="SAM" id="Phobius"/>
    </source>
</evidence>
<dbReference type="Proteomes" id="UP000183063">
    <property type="component" value="Unassembled WGS sequence"/>
</dbReference>
<accession>A0A1H8VGL9</accession>
<sequence>MLGFSFMSFLPFALSVFALLILSDPTNAVLAMGSQGISFARALALVAAVVLPVAGLAGPFLKAHPAVSEAVKLISATWVLYLALKLWVVDVRPRFSSSARGMSL</sequence>
<evidence type="ECO:0000313" key="2">
    <source>
        <dbReference type="EMBL" id="SEI18811.1"/>
    </source>
</evidence>
<evidence type="ECO:0000313" key="5">
    <source>
        <dbReference type="Proteomes" id="UP000198939"/>
    </source>
</evidence>
<dbReference type="EMBL" id="FOCV01000042">
    <property type="protein sequence ID" value="SEP14612.1"/>
    <property type="molecule type" value="Genomic_DNA"/>
</dbReference>
<name>A0A1H8VGL9_9HYPH</name>